<feature type="transmembrane region" description="Helical" evidence="8">
    <location>
        <begin position="86"/>
        <end position="109"/>
    </location>
</feature>
<keyword evidence="4 8" id="KW-0812">Transmembrane</keyword>
<evidence type="ECO:0000256" key="4">
    <source>
        <dbReference type="ARBA" id="ARBA00022692"/>
    </source>
</evidence>
<gene>
    <name evidence="10" type="ORF">O0S08_16015</name>
</gene>
<reference evidence="10" key="1">
    <citation type="submission" date="2022-11" db="EMBL/GenBank/DDBJ databases">
        <title>Minimal conservation of predation-associated metabolite biosynthetic gene clusters underscores biosynthetic potential of Myxococcota including descriptions for ten novel species: Archangium lansinium sp. nov., Myxococcus landrumus sp. nov., Nannocystis bai.</title>
        <authorList>
            <person name="Ahearne A."/>
            <person name="Stevens C."/>
            <person name="Dowd S."/>
        </authorList>
    </citation>
    <scope>NUCLEOTIDE SEQUENCE</scope>
    <source>
        <strain evidence="10">Fl3</strain>
    </source>
</reference>
<feature type="region of interest" description="Disordered" evidence="7">
    <location>
        <begin position="220"/>
        <end position="307"/>
    </location>
</feature>
<dbReference type="Pfam" id="PF02687">
    <property type="entry name" value="FtsX"/>
    <property type="match status" value="1"/>
</dbReference>
<sequence length="625" mass="64794">MSLSLRVTWRHLRTRRPPRWTRTVGVASLVLVIAGAGAVAWSFGQPAPEPGGELSTADLAYVSGSFAAAIGLLVFSFAATVRGFTLLVAITGYSVAQGCAALVLVLSLLGGLEGDLQRRLLGHQAHLRISPPAGSEIVTPGPLVARVQGVPDVVGVSPELAGPIMIRSGFGRAGVNLVGIDPILHAAASGLPDEVVEGDYAAFLDPSRLPRRPFPVLDATHVELPDDPSDMVEETGSEGQLEAPPAEAEPAEEVAAPEADDSGGWEDPAQEIPRLRAEGKIPPARAPVPPPAPAADEDDGGGWEDPEQEIPRLRAEGKIPAARPPVVAADEPAGDEPSLADQLPAPPAAEPADDPIAADEPRTVPVLLGIELAAELSVTAGDPVQLITPEGRMTPAGLVPGVLQARVAGVYATGVYDDDRDYAYVPLPDAQAFLRAPDAVTSVAVRLGDPDALAAAKAGVVAVAGPSLVVEDWRQIHRGLFSAMFLEKVAMFVALLFVILVAAFGILATNMMSVMERSAEIAILKAMGARDRLIAKIFLLEGIIVGGVGCVGGIAAGLALCAWFSERGIPLRSDAFTLEALPLRVDPWEVALVAAAALVLVGLASVLPARAAAVLRPVDGLRRGE</sequence>
<dbReference type="RefSeq" id="WP_269040017.1">
    <property type="nucleotide sequence ID" value="NZ_CP114040.1"/>
</dbReference>
<feature type="region of interest" description="Disordered" evidence="7">
    <location>
        <begin position="326"/>
        <end position="356"/>
    </location>
</feature>
<evidence type="ECO:0000259" key="9">
    <source>
        <dbReference type="Pfam" id="PF02687"/>
    </source>
</evidence>
<accession>A0ABY7HEE0</accession>
<feature type="compositionally biased region" description="Acidic residues" evidence="7">
    <location>
        <begin position="295"/>
        <end position="307"/>
    </location>
</feature>
<feature type="compositionally biased region" description="Low complexity" evidence="7">
    <location>
        <begin position="242"/>
        <end position="257"/>
    </location>
</feature>
<feature type="domain" description="ABC3 transporter permease C-terminal" evidence="9">
    <location>
        <begin position="493"/>
        <end position="612"/>
    </location>
</feature>
<name>A0ABY7HEE0_9BACT</name>
<keyword evidence="6 8" id="KW-0472">Membrane</keyword>
<dbReference type="EMBL" id="CP114040">
    <property type="protein sequence ID" value="WAS97650.1"/>
    <property type="molecule type" value="Genomic_DNA"/>
</dbReference>
<dbReference type="Proteomes" id="UP001164459">
    <property type="component" value="Chromosome"/>
</dbReference>
<protein>
    <submittedName>
        <fullName evidence="10">FtsX-like permease family protein</fullName>
    </submittedName>
</protein>
<keyword evidence="3" id="KW-1003">Cell membrane</keyword>
<comment type="similarity">
    <text evidence="2">Belongs to the ABC-4 integral membrane protein family. LolC/E subfamily.</text>
</comment>
<dbReference type="InterPro" id="IPR051447">
    <property type="entry name" value="Lipoprotein-release_system"/>
</dbReference>
<evidence type="ECO:0000256" key="7">
    <source>
        <dbReference type="SAM" id="MobiDB-lite"/>
    </source>
</evidence>
<proteinExistence type="inferred from homology"/>
<evidence type="ECO:0000313" key="10">
    <source>
        <dbReference type="EMBL" id="WAS97650.1"/>
    </source>
</evidence>
<comment type="subcellular location">
    <subcellularLocation>
        <location evidence="1">Cell membrane</location>
        <topology evidence="1">Multi-pass membrane protein</topology>
    </subcellularLocation>
</comment>
<evidence type="ECO:0000256" key="5">
    <source>
        <dbReference type="ARBA" id="ARBA00022989"/>
    </source>
</evidence>
<dbReference type="PANTHER" id="PTHR30489:SF0">
    <property type="entry name" value="LIPOPROTEIN-RELEASING SYSTEM TRANSMEMBRANE PROTEIN LOLE"/>
    <property type="match status" value="1"/>
</dbReference>
<dbReference type="PANTHER" id="PTHR30489">
    <property type="entry name" value="LIPOPROTEIN-RELEASING SYSTEM TRANSMEMBRANE PROTEIN LOLE"/>
    <property type="match status" value="1"/>
</dbReference>
<organism evidence="10 11">
    <name type="scientific">Nannocystis punicea</name>
    <dbReference type="NCBI Taxonomy" id="2995304"/>
    <lineage>
        <taxon>Bacteria</taxon>
        <taxon>Pseudomonadati</taxon>
        <taxon>Myxococcota</taxon>
        <taxon>Polyangia</taxon>
        <taxon>Nannocystales</taxon>
        <taxon>Nannocystaceae</taxon>
        <taxon>Nannocystis</taxon>
    </lineage>
</organism>
<feature type="transmembrane region" description="Helical" evidence="8">
    <location>
        <begin position="489"/>
        <end position="512"/>
    </location>
</feature>
<keyword evidence="5 8" id="KW-1133">Transmembrane helix</keyword>
<evidence type="ECO:0000256" key="2">
    <source>
        <dbReference type="ARBA" id="ARBA00005236"/>
    </source>
</evidence>
<feature type="transmembrane region" description="Helical" evidence="8">
    <location>
        <begin position="20"/>
        <end position="44"/>
    </location>
</feature>
<evidence type="ECO:0000256" key="8">
    <source>
        <dbReference type="SAM" id="Phobius"/>
    </source>
</evidence>
<evidence type="ECO:0000256" key="6">
    <source>
        <dbReference type="ARBA" id="ARBA00023136"/>
    </source>
</evidence>
<dbReference type="InterPro" id="IPR003838">
    <property type="entry name" value="ABC3_permease_C"/>
</dbReference>
<feature type="transmembrane region" description="Helical" evidence="8">
    <location>
        <begin position="590"/>
        <end position="613"/>
    </location>
</feature>
<feature type="compositionally biased region" description="Pro residues" evidence="7">
    <location>
        <begin position="284"/>
        <end position="293"/>
    </location>
</feature>
<feature type="transmembrane region" description="Helical" evidence="8">
    <location>
        <begin position="533"/>
        <end position="565"/>
    </location>
</feature>
<keyword evidence="11" id="KW-1185">Reference proteome</keyword>
<feature type="transmembrane region" description="Helical" evidence="8">
    <location>
        <begin position="59"/>
        <end position="79"/>
    </location>
</feature>
<evidence type="ECO:0000256" key="3">
    <source>
        <dbReference type="ARBA" id="ARBA00022475"/>
    </source>
</evidence>
<feature type="compositionally biased region" description="Acidic residues" evidence="7">
    <location>
        <begin position="225"/>
        <end position="236"/>
    </location>
</feature>
<evidence type="ECO:0000313" key="11">
    <source>
        <dbReference type="Proteomes" id="UP001164459"/>
    </source>
</evidence>
<evidence type="ECO:0000256" key="1">
    <source>
        <dbReference type="ARBA" id="ARBA00004651"/>
    </source>
</evidence>